<feature type="transmembrane region" description="Helical" evidence="7">
    <location>
        <begin position="296"/>
        <end position="321"/>
    </location>
</feature>
<feature type="transmembrane region" description="Helical" evidence="7">
    <location>
        <begin position="89"/>
        <end position="106"/>
    </location>
</feature>
<dbReference type="GO" id="GO:0016020">
    <property type="term" value="C:membrane"/>
    <property type="evidence" value="ECO:0007669"/>
    <property type="project" value="UniProtKB-SubCell"/>
</dbReference>
<dbReference type="Pfam" id="PF00854">
    <property type="entry name" value="PTR2"/>
    <property type="match status" value="1"/>
</dbReference>
<feature type="transmembrane region" description="Helical" evidence="7">
    <location>
        <begin position="255"/>
        <end position="276"/>
    </location>
</feature>
<organism evidence="8 9">
    <name type="scientific">Lachnellula arida</name>
    <dbReference type="NCBI Taxonomy" id="1316785"/>
    <lineage>
        <taxon>Eukaryota</taxon>
        <taxon>Fungi</taxon>
        <taxon>Dikarya</taxon>
        <taxon>Ascomycota</taxon>
        <taxon>Pezizomycotina</taxon>
        <taxon>Leotiomycetes</taxon>
        <taxon>Helotiales</taxon>
        <taxon>Lachnaceae</taxon>
        <taxon>Lachnellula</taxon>
    </lineage>
</organism>
<dbReference type="GO" id="GO:0022857">
    <property type="term" value="F:transmembrane transporter activity"/>
    <property type="evidence" value="ECO:0007669"/>
    <property type="project" value="InterPro"/>
</dbReference>
<feature type="transmembrane region" description="Helical" evidence="7">
    <location>
        <begin position="443"/>
        <end position="465"/>
    </location>
</feature>
<comment type="similarity">
    <text evidence="2">Belongs to the major facilitator superfamily. Proton-dependent oligopeptide transporter (POT/PTR) (TC 2.A.17) family.</text>
</comment>
<accession>A0A8T9BFS3</accession>
<comment type="caution">
    <text evidence="8">The sequence shown here is derived from an EMBL/GenBank/DDBJ whole genome shotgun (WGS) entry which is preliminary data.</text>
</comment>
<feature type="transmembrane region" description="Helical" evidence="7">
    <location>
        <begin position="148"/>
        <end position="166"/>
    </location>
</feature>
<name>A0A8T9BFS3_9HELO</name>
<dbReference type="OrthoDB" id="8904098at2759"/>
<evidence type="ECO:0000313" key="8">
    <source>
        <dbReference type="EMBL" id="TVY17233.1"/>
    </source>
</evidence>
<evidence type="ECO:0000256" key="7">
    <source>
        <dbReference type="SAM" id="Phobius"/>
    </source>
</evidence>
<evidence type="ECO:0000256" key="1">
    <source>
        <dbReference type="ARBA" id="ARBA00004141"/>
    </source>
</evidence>
<gene>
    <name evidence="8" type="primary">ptr2</name>
    <name evidence="8" type="ORF">LARI1_G005532</name>
</gene>
<proteinExistence type="inferred from homology"/>
<dbReference type="AlphaFoldDB" id="A0A8T9BFS3"/>
<reference evidence="8 9" key="1">
    <citation type="submission" date="2018-05" db="EMBL/GenBank/DDBJ databases">
        <title>Whole genome sequencing for identification of molecular markers to develop diagnostic detection tools for the regulated plant pathogen Lachnellula willkommii.</title>
        <authorList>
            <person name="Giroux E."/>
            <person name="Bilodeau G."/>
        </authorList>
    </citation>
    <scope>NUCLEOTIDE SEQUENCE [LARGE SCALE GENOMIC DNA]</scope>
    <source>
        <strain evidence="8 9">CBS 203.66</strain>
    </source>
</reference>
<dbReference type="Proteomes" id="UP000469559">
    <property type="component" value="Unassembled WGS sequence"/>
</dbReference>
<evidence type="ECO:0000256" key="3">
    <source>
        <dbReference type="ARBA" id="ARBA00022692"/>
    </source>
</evidence>
<keyword evidence="5 7" id="KW-0472">Membrane</keyword>
<dbReference type="EMBL" id="QGMF01000275">
    <property type="protein sequence ID" value="TVY17233.1"/>
    <property type="molecule type" value="Genomic_DNA"/>
</dbReference>
<evidence type="ECO:0000256" key="4">
    <source>
        <dbReference type="ARBA" id="ARBA00022989"/>
    </source>
</evidence>
<feature type="transmembrane region" description="Helical" evidence="7">
    <location>
        <begin position="417"/>
        <end position="437"/>
    </location>
</feature>
<evidence type="ECO:0000256" key="6">
    <source>
        <dbReference type="SAM" id="MobiDB-lite"/>
    </source>
</evidence>
<dbReference type="SUPFAM" id="SSF103473">
    <property type="entry name" value="MFS general substrate transporter"/>
    <property type="match status" value="1"/>
</dbReference>
<dbReference type="InterPro" id="IPR036259">
    <property type="entry name" value="MFS_trans_sf"/>
</dbReference>
<evidence type="ECO:0000256" key="5">
    <source>
        <dbReference type="ARBA" id="ARBA00023136"/>
    </source>
</evidence>
<dbReference type="InterPro" id="IPR000109">
    <property type="entry name" value="POT_fam"/>
</dbReference>
<keyword evidence="4 7" id="KW-1133">Transmembrane helix</keyword>
<sequence length="470" mass="50923">MAEKTELDSQPEESTDLSHQHLPAVRNHVPLRVWLIQGVIFFERAAFYGSSQPFRVSSWALVADCWLGRRLAVLTATAFSHRVYGTGGLPGFIVAALLIGLGVGAVRPNMTVFLIDQYPEKEPQIVVLKNGKSAVTSRELTIQFIYNVNYWMINVGGLAGIVTTITEKTRGFGFAYLIGLCLIVASAATFQAGFTHFIRAPPAGNVLTSAFKTLRRRAPGYRQQNQIGGVRQSSAQQDGSSNPNEDEIMMTEMKAALRACLVFLPFPALMLCIDIMDSGLVAQAGQMQTHGLPNDIMYNLNPIAVMVLLPLFQGWIYPFLAKRKINFTPQHRIAVGLLCAAVAMAYSAGIQHLIYISGPCFDHPLKCGSGNRPNNVNIGIQTPTYVFLALGEILAIVAGTELAYTRAPESMKSIVQAVFLLFSALGAVMGVGVSFAAEDPNMVIVYGSITGLLVLVTLAFEFAVVGDAFV</sequence>
<protein>
    <submittedName>
        <fullName evidence="8">Putative peptide transporter ptr2</fullName>
    </submittedName>
</protein>
<feature type="compositionally biased region" description="Polar residues" evidence="6">
    <location>
        <begin position="224"/>
        <end position="243"/>
    </location>
</feature>
<keyword evidence="3 7" id="KW-0812">Transmembrane</keyword>
<feature type="region of interest" description="Disordered" evidence="6">
    <location>
        <begin position="224"/>
        <end position="245"/>
    </location>
</feature>
<comment type="subcellular location">
    <subcellularLocation>
        <location evidence="1">Membrane</location>
        <topology evidence="1">Multi-pass membrane protein</topology>
    </subcellularLocation>
</comment>
<dbReference type="Gene3D" id="1.20.1250.20">
    <property type="entry name" value="MFS general substrate transporter like domains"/>
    <property type="match status" value="1"/>
</dbReference>
<keyword evidence="9" id="KW-1185">Reference proteome</keyword>
<feature type="transmembrane region" description="Helical" evidence="7">
    <location>
        <begin position="333"/>
        <end position="356"/>
    </location>
</feature>
<evidence type="ECO:0000256" key="2">
    <source>
        <dbReference type="ARBA" id="ARBA00005982"/>
    </source>
</evidence>
<evidence type="ECO:0000313" key="9">
    <source>
        <dbReference type="Proteomes" id="UP000469559"/>
    </source>
</evidence>
<feature type="transmembrane region" description="Helical" evidence="7">
    <location>
        <begin position="172"/>
        <end position="190"/>
    </location>
</feature>
<dbReference type="PANTHER" id="PTHR11654">
    <property type="entry name" value="OLIGOPEPTIDE TRANSPORTER-RELATED"/>
    <property type="match status" value="1"/>
</dbReference>